<reference evidence="2 3" key="1">
    <citation type="journal article" date="2019" name="Nat. Plants">
        <title>Genome sequencing of Musa balbisiana reveals subgenome evolution and function divergence in polyploid bananas.</title>
        <authorList>
            <person name="Yao X."/>
        </authorList>
    </citation>
    <scope>NUCLEOTIDE SEQUENCE [LARGE SCALE GENOMIC DNA]</scope>
    <source>
        <strain evidence="3">cv. DH-PKW</strain>
        <tissue evidence="2">Leaves</tissue>
    </source>
</reference>
<evidence type="ECO:0000313" key="2">
    <source>
        <dbReference type="EMBL" id="THU64965.1"/>
    </source>
</evidence>
<dbReference type="Proteomes" id="UP000317650">
    <property type="component" value="Chromosome 1"/>
</dbReference>
<comment type="caution">
    <text evidence="2">The sequence shown here is derived from an EMBL/GenBank/DDBJ whole genome shotgun (WGS) entry which is preliminary data.</text>
</comment>
<sequence length="79" mass="8032">MLAHGQVASRVGSYGCNPVGKIAHGDAQPQGRRHPQAGAAPPAPTTKATAGRVAAAAATTGEREKGIRSYMIMTCTCDV</sequence>
<name>A0A4V4H7T7_MUSBA</name>
<evidence type="ECO:0000313" key="3">
    <source>
        <dbReference type="Proteomes" id="UP000317650"/>
    </source>
</evidence>
<accession>A0A4V4H7T7</accession>
<keyword evidence="3" id="KW-1185">Reference proteome</keyword>
<protein>
    <submittedName>
        <fullName evidence="2">Uncharacterized protein</fullName>
    </submittedName>
</protein>
<gene>
    <name evidence="2" type="ORF">C4D60_Mb01t32110</name>
</gene>
<feature type="compositionally biased region" description="Low complexity" evidence="1">
    <location>
        <begin position="37"/>
        <end position="50"/>
    </location>
</feature>
<feature type="region of interest" description="Disordered" evidence="1">
    <location>
        <begin position="1"/>
        <end position="50"/>
    </location>
</feature>
<evidence type="ECO:0000256" key="1">
    <source>
        <dbReference type="SAM" id="MobiDB-lite"/>
    </source>
</evidence>
<organism evidence="2 3">
    <name type="scientific">Musa balbisiana</name>
    <name type="common">Banana</name>
    <dbReference type="NCBI Taxonomy" id="52838"/>
    <lineage>
        <taxon>Eukaryota</taxon>
        <taxon>Viridiplantae</taxon>
        <taxon>Streptophyta</taxon>
        <taxon>Embryophyta</taxon>
        <taxon>Tracheophyta</taxon>
        <taxon>Spermatophyta</taxon>
        <taxon>Magnoliopsida</taxon>
        <taxon>Liliopsida</taxon>
        <taxon>Zingiberales</taxon>
        <taxon>Musaceae</taxon>
        <taxon>Musa</taxon>
    </lineage>
</organism>
<dbReference type="EMBL" id="PYDT01000004">
    <property type="protein sequence ID" value="THU64965.1"/>
    <property type="molecule type" value="Genomic_DNA"/>
</dbReference>
<proteinExistence type="predicted"/>
<dbReference type="AlphaFoldDB" id="A0A4V4H7T7"/>